<comment type="catalytic activity">
    <reaction evidence="7">
        <text>a peptidoglycan chain = a peptidoglycan chain with N-acetyl-1,6-anhydromuramyl-[peptide] at the reducing end + a peptidoglycan chain with N-acetylglucosamine at the non-reducing end.</text>
        <dbReference type="EC" id="4.2.2.29"/>
    </reaction>
</comment>
<dbReference type="GO" id="GO:0009252">
    <property type="term" value="P:peptidoglycan biosynthetic process"/>
    <property type="evidence" value="ECO:0007669"/>
    <property type="project" value="UniProtKB-UniRule"/>
</dbReference>
<feature type="site" description="Important for catalytic activity" evidence="7">
    <location>
        <position position="232"/>
    </location>
</feature>
<evidence type="ECO:0000313" key="8">
    <source>
        <dbReference type="EMBL" id="GAU08081.1"/>
    </source>
</evidence>
<dbReference type="STRING" id="1592317.DPF_0782"/>
<feature type="transmembrane region" description="Helical" evidence="7">
    <location>
        <begin position="12"/>
        <end position="31"/>
    </location>
</feature>
<evidence type="ECO:0000256" key="6">
    <source>
        <dbReference type="ARBA" id="ARBA00023316"/>
    </source>
</evidence>
<evidence type="ECO:0000256" key="7">
    <source>
        <dbReference type="HAMAP-Rule" id="MF_02065"/>
    </source>
</evidence>
<dbReference type="GO" id="GO:0071555">
    <property type="term" value="P:cell wall organization"/>
    <property type="evidence" value="ECO:0007669"/>
    <property type="project" value="UniProtKB-KW"/>
</dbReference>
<keyword evidence="9" id="KW-1185">Reference proteome</keyword>
<dbReference type="RefSeq" id="WP_069857586.1">
    <property type="nucleotide sequence ID" value="NZ_BDFE01000009.1"/>
</dbReference>
<keyword evidence="5 7" id="KW-0456">Lyase</keyword>
<evidence type="ECO:0000256" key="5">
    <source>
        <dbReference type="ARBA" id="ARBA00023239"/>
    </source>
</evidence>
<comment type="subcellular location">
    <subcellularLocation>
        <location evidence="7">Cell membrane</location>
        <topology evidence="7">Single-pass membrane protein</topology>
    </subcellularLocation>
</comment>
<comment type="similarity">
    <text evidence="7">Belongs to the transglycosylase MltG family.</text>
</comment>
<accession>A0A194AG69</accession>
<proteinExistence type="inferred from homology"/>
<dbReference type="GO" id="GO:0005886">
    <property type="term" value="C:plasma membrane"/>
    <property type="evidence" value="ECO:0007669"/>
    <property type="project" value="UniProtKB-SubCell"/>
</dbReference>
<dbReference type="HAMAP" id="MF_02065">
    <property type="entry name" value="MltG"/>
    <property type="match status" value="1"/>
</dbReference>
<keyword evidence="3 7" id="KW-1133">Transmembrane helix</keyword>
<name>A0A194AG69_9BACT</name>
<reference evidence="9" key="1">
    <citation type="submission" date="2016-06" db="EMBL/GenBank/DDBJ databases">
        <title>Draft genome sequence of Desulfoplanes formicivorans strain Pf12B.</title>
        <authorList>
            <person name="Watanabe M."/>
            <person name="Kojima H."/>
            <person name="Fukui M."/>
        </authorList>
    </citation>
    <scope>NUCLEOTIDE SEQUENCE [LARGE SCALE GENOMIC DNA]</scope>
    <source>
        <strain evidence="9">Pf12B</strain>
    </source>
</reference>
<dbReference type="AlphaFoldDB" id="A0A194AG69"/>
<dbReference type="Gene3D" id="3.30.160.60">
    <property type="entry name" value="Classic Zinc Finger"/>
    <property type="match status" value="1"/>
</dbReference>
<dbReference type="PANTHER" id="PTHR30518">
    <property type="entry name" value="ENDOLYTIC MUREIN TRANSGLYCOSYLASE"/>
    <property type="match status" value="1"/>
</dbReference>
<evidence type="ECO:0000313" key="9">
    <source>
        <dbReference type="Proteomes" id="UP000095200"/>
    </source>
</evidence>
<keyword evidence="4 7" id="KW-0472">Membrane</keyword>
<dbReference type="PANTHER" id="PTHR30518:SF2">
    <property type="entry name" value="ENDOLYTIC MUREIN TRANSGLYCOSYLASE"/>
    <property type="match status" value="1"/>
</dbReference>
<dbReference type="InterPro" id="IPR003770">
    <property type="entry name" value="MLTG-like"/>
</dbReference>
<comment type="function">
    <text evidence="7">Functions as a peptidoglycan terminase that cleaves nascent peptidoglycan strands endolytically to terminate their elongation.</text>
</comment>
<dbReference type="Gene3D" id="3.30.1490.480">
    <property type="entry name" value="Endolytic murein transglycosylase"/>
    <property type="match status" value="1"/>
</dbReference>
<evidence type="ECO:0000256" key="1">
    <source>
        <dbReference type="ARBA" id="ARBA00022475"/>
    </source>
</evidence>
<organism evidence="8 9">
    <name type="scientific">Desulfoplanes formicivorans</name>
    <dbReference type="NCBI Taxonomy" id="1592317"/>
    <lineage>
        <taxon>Bacteria</taxon>
        <taxon>Pseudomonadati</taxon>
        <taxon>Thermodesulfobacteriota</taxon>
        <taxon>Desulfovibrionia</taxon>
        <taxon>Desulfovibrionales</taxon>
        <taxon>Desulfoplanaceae</taxon>
        <taxon>Desulfoplanes</taxon>
    </lineage>
</organism>
<evidence type="ECO:0000256" key="3">
    <source>
        <dbReference type="ARBA" id="ARBA00022989"/>
    </source>
</evidence>
<dbReference type="Proteomes" id="UP000095200">
    <property type="component" value="Unassembled WGS sequence"/>
</dbReference>
<keyword evidence="6 7" id="KW-0961">Cell wall biogenesis/degradation</keyword>
<dbReference type="NCBIfam" id="TIGR00247">
    <property type="entry name" value="endolytic transglycosylase MltG"/>
    <property type="match status" value="1"/>
</dbReference>
<dbReference type="CDD" id="cd08010">
    <property type="entry name" value="MltG_like"/>
    <property type="match status" value="1"/>
</dbReference>
<keyword evidence="2 7" id="KW-0812">Transmembrane</keyword>
<evidence type="ECO:0000256" key="2">
    <source>
        <dbReference type="ARBA" id="ARBA00022692"/>
    </source>
</evidence>
<dbReference type="OrthoDB" id="9814591at2"/>
<dbReference type="EMBL" id="BDFE01000009">
    <property type="protein sequence ID" value="GAU08081.1"/>
    <property type="molecule type" value="Genomic_DNA"/>
</dbReference>
<sequence length="349" mass="39192">MHSCRLSPLQRFLLVFLGAMLLAAGVLLYQVHHFLHTAPEHPGTPLVVRISPGMSFSAIAALLESKGIVVDRTRFALLGRFMNKAGSVRAGEFTLHTGWTPMQVLEELGRGRDILYPLTIPEGLTWWQTADLVQASGLGTRQGFARIVSDRDFLARWHIPGDNAEGYLFPETYLFPRVAITTPGNTPTEQDLAIANHLLAMFREKTKELFPPDMSPEAIRDILTLASLVEKETSRDDERARIAGVYANRLRKNMRLQCDPTIIYGIGPDFDGNLTRKHLRDRSNPYNTYMHPGLPPGPICSPGLASIKAALHPESHTYLYFVARGDGSHAFSRTLREHNQYVRTYQLHR</sequence>
<dbReference type="Pfam" id="PF02618">
    <property type="entry name" value="YceG"/>
    <property type="match status" value="1"/>
</dbReference>
<keyword evidence="1 7" id="KW-1003">Cell membrane</keyword>
<protein>
    <recommendedName>
        <fullName evidence="7">Endolytic murein transglycosylase</fullName>
        <ecNumber evidence="7">4.2.2.29</ecNumber>
    </recommendedName>
    <alternativeName>
        <fullName evidence="7">Peptidoglycan lytic transglycosylase</fullName>
    </alternativeName>
    <alternativeName>
        <fullName evidence="7">Peptidoglycan polymerization terminase</fullName>
    </alternativeName>
</protein>
<dbReference type="GO" id="GO:0008932">
    <property type="term" value="F:lytic endotransglycosylase activity"/>
    <property type="evidence" value="ECO:0007669"/>
    <property type="project" value="UniProtKB-UniRule"/>
</dbReference>
<evidence type="ECO:0000256" key="4">
    <source>
        <dbReference type="ARBA" id="ARBA00023136"/>
    </source>
</evidence>
<comment type="caution">
    <text evidence="8">The sequence shown here is derived from an EMBL/GenBank/DDBJ whole genome shotgun (WGS) entry which is preliminary data.</text>
</comment>
<dbReference type="EC" id="4.2.2.29" evidence="7"/>
<gene>
    <name evidence="7" type="primary">mltG</name>
    <name evidence="8" type="ORF">DPF_0782</name>
</gene>